<name>W6M7M5_9GAMM</name>
<dbReference type="Proteomes" id="UP000035760">
    <property type="component" value="Unassembled WGS sequence"/>
</dbReference>
<keyword evidence="10" id="KW-1185">Reference proteome</keyword>
<accession>W6M7M5</accession>
<evidence type="ECO:0000313" key="10">
    <source>
        <dbReference type="Proteomes" id="UP000035760"/>
    </source>
</evidence>
<evidence type="ECO:0000259" key="8">
    <source>
        <dbReference type="Pfam" id="PF09335"/>
    </source>
</evidence>
<feature type="transmembrane region" description="Helical" evidence="7">
    <location>
        <begin position="32"/>
        <end position="57"/>
    </location>
</feature>
<dbReference type="PANTHER" id="PTHR30353">
    <property type="entry name" value="INNER MEMBRANE PROTEIN DEDA-RELATED"/>
    <property type="match status" value="1"/>
</dbReference>
<evidence type="ECO:0000256" key="3">
    <source>
        <dbReference type="ARBA" id="ARBA00022475"/>
    </source>
</evidence>
<feature type="domain" description="VTT" evidence="8">
    <location>
        <begin position="49"/>
        <end position="173"/>
    </location>
</feature>
<organism evidence="9 10">
    <name type="scientific">Candidatus Competibacter denitrificans Run_A_D11</name>
    <dbReference type="NCBI Taxonomy" id="1400863"/>
    <lineage>
        <taxon>Bacteria</taxon>
        <taxon>Pseudomonadati</taxon>
        <taxon>Pseudomonadota</taxon>
        <taxon>Gammaproteobacteria</taxon>
        <taxon>Candidatus Competibacteraceae</taxon>
        <taxon>Candidatus Competibacter</taxon>
    </lineage>
</organism>
<dbReference type="Pfam" id="PF09335">
    <property type="entry name" value="VTT_dom"/>
    <property type="match status" value="1"/>
</dbReference>
<dbReference type="NCBIfam" id="NF008102">
    <property type="entry name" value="PRK10847.1"/>
    <property type="match status" value="1"/>
</dbReference>
<evidence type="ECO:0000256" key="5">
    <source>
        <dbReference type="ARBA" id="ARBA00022989"/>
    </source>
</evidence>
<sequence>MDFLQAAISFFLHLDQHLTALASQYGSWLYGILWLIIFCETGLVVTPFLPGDSLLFAAGSLAAIGEINIHLLFLLLTFAAILGNTVNYAVGRYLGEQAFSPDARFLKQQYLDRTHRFFERHGGKTIIITRFVPIVRTFAPFVAGAGGMSYSRFQWYNVAGGVLWTGSFLYGGYFFGNLPFVKQNFSLVIVAIIILSLMPGIIEYWRHRRSSVEVSENP</sequence>
<feature type="transmembrane region" description="Helical" evidence="7">
    <location>
        <begin position="185"/>
        <end position="205"/>
    </location>
</feature>
<dbReference type="STRING" id="1400863.BN873_330056"/>
<keyword evidence="3 7" id="KW-1003">Cell membrane</keyword>
<evidence type="ECO:0000313" key="9">
    <source>
        <dbReference type="EMBL" id="CDI02579.1"/>
    </source>
</evidence>
<dbReference type="GO" id="GO:0005886">
    <property type="term" value="C:plasma membrane"/>
    <property type="evidence" value="ECO:0007669"/>
    <property type="project" value="UniProtKB-SubCell"/>
</dbReference>
<feature type="transmembrane region" description="Helical" evidence="7">
    <location>
        <begin position="155"/>
        <end position="173"/>
    </location>
</feature>
<evidence type="ECO:0000256" key="7">
    <source>
        <dbReference type="RuleBase" id="RU367016"/>
    </source>
</evidence>
<dbReference type="InterPro" id="IPR032816">
    <property type="entry name" value="VTT_dom"/>
</dbReference>
<gene>
    <name evidence="9" type="primary">dedA</name>
    <name evidence="9" type="ORF">BN873_330056</name>
</gene>
<evidence type="ECO:0000256" key="1">
    <source>
        <dbReference type="ARBA" id="ARBA00004651"/>
    </source>
</evidence>
<comment type="subcellular location">
    <subcellularLocation>
        <location evidence="1 7">Cell membrane</location>
        <topology evidence="1 7">Multi-pass membrane protein</topology>
    </subcellularLocation>
</comment>
<dbReference type="PANTHER" id="PTHR30353:SF0">
    <property type="entry name" value="TRANSMEMBRANE PROTEIN"/>
    <property type="match status" value="1"/>
</dbReference>
<dbReference type="OrthoDB" id="9813426at2"/>
<feature type="transmembrane region" description="Helical" evidence="7">
    <location>
        <begin position="125"/>
        <end position="143"/>
    </location>
</feature>
<protein>
    <submittedName>
        <fullName evidence="9">Protein dedA</fullName>
    </submittedName>
</protein>
<evidence type="ECO:0000256" key="2">
    <source>
        <dbReference type="ARBA" id="ARBA00010792"/>
    </source>
</evidence>
<dbReference type="EMBL" id="CBTJ020000040">
    <property type="protein sequence ID" value="CDI02579.1"/>
    <property type="molecule type" value="Genomic_DNA"/>
</dbReference>
<reference evidence="9" key="2">
    <citation type="submission" date="2014-03" db="EMBL/GenBank/DDBJ databases">
        <title>Candidatus Competibacter-lineage genomes retrieved from metagenomes reveal functional metabolic diversity.</title>
        <authorList>
            <person name="McIlroy S.J."/>
            <person name="Albertsen M."/>
            <person name="Andresen E.K."/>
            <person name="Saunders A.M."/>
            <person name="Kristiansen R."/>
            <person name="Stokholm-Bjerregaard M."/>
            <person name="Nielsen K.L."/>
            <person name="Nielsen P.H."/>
        </authorList>
    </citation>
    <scope>NUCLEOTIDE SEQUENCE</scope>
    <source>
        <strain evidence="9">Run_A_D11</strain>
    </source>
</reference>
<keyword evidence="5 7" id="KW-1133">Transmembrane helix</keyword>
<feature type="transmembrane region" description="Helical" evidence="7">
    <location>
        <begin position="69"/>
        <end position="90"/>
    </location>
</feature>
<keyword evidence="4 7" id="KW-0812">Transmembrane</keyword>
<comment type="similarity">
    <text evidence="2 7">Belongs to the DedA family.</text>
</comment>
<dbReference type="InterPro" id="IPR032818">
    <property type="entry name" value="DedA-like"/>
</dbReference>
<comment type="caution">
    <text evidence="9">The sequence shown here is derived from an EMBL/GenBank/DDBJ whole genome shotgun (WGS) entry which is preliminary data.</text>
</comment>
<dbReference type="RefSeq" id="WP_048672912.1">
    <property type="nucleotide sequence ID" value="NZ_CBTJ020000040.1"/>
</dbReference>
<dbReference type="AlphaFoldDB" id="W6M7M5"/>
<proteinExistence type="inferred from homology"/>
<keyword evidence="6 7" id="KW-0472">Membrane</keyword>
<evidence type="ECO:0000256" key="4">
    <source>
        <dbReference type="ARBA" id="ARBA00022692"/>
    </source>
</evidence>
<dbReference type="InterPro" id="IPR058127">
    <property type="entry name" value="DedA"/>
</dbReference>
<evidence type="ECO:0000256" key="6">
    <source>
        <dbReference type="ARBA" id="ARBA00023136"/>
    </source>
</evidence>
<reference evidence="9" key="1">
    <citation type="submission" date="2013-07" db="EMBL/GenBank/DDBJ databases">
        <authorList>
            <person name="McIlroy S."/>
        </authorList>
    </citation>
    <scope>NUCLEOTIDE SEQUENCE [LARGE SCALE GENOMIC DNA]</scope>
    <source>
        <strain evidence="9">Run_A_D11</strain>
    </source>
</reference>